<reference evidence="2 3" key="1">
    <citation type="submission" date="2019-10" db="EMBL/GenBank/DDBJ databases">
        <title>Extracellular Electron Transfer in a Candidatus Methanoperedens spp. Enrichment Culture.</title>
        <authorList>
            <person name="Berger S."/>
            <person name="Rangel Shaw D."/>
            <person name="Berben T."/>
            <person name="In 'T Zandt M."/>
            <person name="Frank J."/>
            <person name="Reimann J."/>
            <person name="Jetten M.S.M."/>
            <person name="Welte C.U."/>
        </authorList>
    </citation>
    <scope>NUCLEOTIDE SEQUENCE [LARGE SCALE GENOMIC DNA]</scope>
    <source>
        <strain evidence="2">SB12</strain>
    </source>
</reference>
<dbReference type="PROSITE" id="PS51819">
    <property type="entry name" value="VOC"/>
    <property type="match status" value="1"/>
</dbReference>
<feature type="domain" description="VOC" evidence="1">
    <location>
        <begin position="1"/>
        <end position="121"/>
    </location>
</feature>
<sequence>MKMNVGYVTHNLQPCRDFYVQKLGFSVQFENEWYVLLKAPDSGIEISFLQPGLEFQAPVFQTAYNGKGTYLTIEVPDVEALYSLFKERGIAIYRDLKKEEWGDHHFIVLDPNGTGLDFVTYRP</sequence>
<dbReference type="Proteomes" id="UP000460298">
    <property type="component" value="Unassembled WGS sequence"/>
</dbReference>
<dbReference type="Gene3D" id="3.30.720.120">
    <property type="match status" value="1"/>
</dbReference>
<dbReference type="InterPro" id="IPR004360">
    <property type="entry name" value="Glyas_Fos-R_dOase_dom"/>
</dbReference>
<name>A0A833H612_9LEPT</name>
<proteinExistence type="predicted"/>
<dbReference type="InterPro" id="IPR037523">
    <property type="entry name" value="VOC_core"/>
</dbReference>
<gene>
    <name evidence="2" type="ORF">F9K24_02090</name>
</gene>
<dbReference type="EMBL" id="WBUI01000001">
    <property type="protein sequence ID" value="KAB2935543.1"/>
    <property type="molecule type" value="Genomic_DNA"/>
</dbReference>
<evidence type="ECO:0000313" key="2">
    <source>
        <dbReference type="EMBL" id="KAB2935543.1"/>
    </source>
</evidence>
<comment type="caution">
    <text evidence="2">The sequence shown here is derived from an EMBL/GenBank/DDBJ whole genome shotgun (WGS) entry which is preliminary data.</text>
</comment>
<dbReference type="AlphaFoldDB" id="A0A833H612"/>
<dbReference type="Gene3D" id="3.30.720.110">
    <property type="match status" value="1"/>
</dbReference>
<protein>
    <submittedName>
        <fullName evidence="2">Glyoxalase</fullName>
    </submittedName>
</protein>
<evidence type="ECO:0000259" key="1">
    <source>
        <dbReference type="PROSITE" id="PS51819"/>
    </source>
</evidence>
<dbReference type="InterPro" id="IPR029068">
    <property type="entry name" value="Glyas_Bleomycin-R_OHBP_Dase"/>
</dbReference>
<evidence type="ECO:0000313" key="3">
    <source>
        <dbReference type="Proteomes" id="UP000460298"/>
    </source>
</evidence>
<dbReference type="SUPFAM" id="SSF54593">
    <property type="entry name" value="Glyoxalase/Bleomycin resistance protein/Dihydroxybiphenyl dioxygenase"/>
    <property type="match status" value="1"/>
</dbReference>
<organism evidence="2 3">
    <name type="scientific">Leptonema illini</name>
    <dbReference type="NCBI Taxonomy" id="183"/>
    <lineage>
        <taxon>Bacteria</taxon>
        <taxon>Pseudomonadati</taxon>
        <taxon>Spirochaetota</taxon>
        <taxon>Spirochaetia</taxon>
        <taxon>Leptospirales</taxon>
        <taxon>Leptospiraceae</taxon>
        <taxon>Leptonema</taxon>
    </lineage>
</organism>
<dbReference type="Pfam" id="PF00903">
    <property type="entry name" value="Glyoxalase"/>
    <property type="match status" value="1"/>
</dbReference>
<accession>A0A833H612</accession>